<accession>A0A518D4W7</accession>
<feature type="chain" id="PRO_5021801918" description="DUF1579 domain-containing protein" evidence="1">
    <location>
        <begin position="22"/>
        <end position="214"/>
    </location>
</feature>
<keyword evidence="3" id="KW-1185">Reference proteome</keyword>
<name>A0A518D4W7_9BACT</name>
<dbReference type="OrthoDB" id="512336at2"/>
<dbReference type="Pfam" id="PF07617">
    <property type="entry name" value="DUF1579"/>
    <property type="match status" value="1"/>
</dbReference>
<dbReference type="EMBL" id="CP036290">
    <property type="protein sequence ID" value="QDU86513.1"/>
    <property type="molecule type" value="Genomic_DNA"/>
</dbReference>
<evidence type="ECO:0008006" key="4">
    <source>
        <dbReference type="Google" id="ProtNLM"/>
    </source>
</evidence>
<protein>
    <recommendedName>
        <fullName evidence="4">DUF1579 domain-containing protein</fullName>
    </recommendedName>
</protein>
<dbReference type="RefSeq" id="WP_145191893.1">
    <property type="nucleotide sequence ID" value="NZ_CP036290.1"/>
</dbReference>
<organism evidence="2 3">
    <name type="scientific">Rohdeia mirabilis</name>
    <dbReference type="NCBI Taxonomy" id="2528008"/>
    <lineage>
        <taxon>Bacteria</taxon>
        <taxon>Pseudomonadati</taxon>
        <taxon>Planctomycetota</taxon>
        <taxon>Planctomycetia</taxon>
        <taxon>Planctomycetia incertae sedis</taxon>
        <taxon>Rohdeia</taxon>
    </lineage>
</organism>
<evidence type="ECO:0000313" key="2">
    <source>
        <dbReference type="EMBL" id="QDU86513.1"/>
    </source>
</evidence>
<keyword evidence="1" id="KW-0732">Signal</keyword>
<reference evidence="2 3" key="1">
    <citation type="submission" date="2019-02" db="EMBL/GenBank/DDBJ databases">
        <title>Deep-cultivation of Planctomycetes and their phenomic and genomic characterization uncovers novel biology.</title>
        <authorList>
            <person name="Wiegand S."/>
            <person name="Jogler M."/>
            <person name="Boedeker C."/>
            <person name="Pinto D."/>
            <person name="Vollmers J."/>
            <person name="Rivas-Marin E."/>
            <person name="Kohn T."/>
            <person name="Peeters S.H."/>
            <person name="Heuer A."/>
            <person name="Rast P."/>
            <person name="Oberbeckmann S."/>
            <person name="Bunk B."/>
            <person name="Jeske O."/>
            <person name="Meyerdierks A."/>
            <person name="Storesund J.E."/>
            <person name="Kallscheuer N."/>
            <person name="Luecker S."/>
            <person name="Lage O.M."/>
            <person name="Pohl T."/>
            <person name="Merkel B.J."/>
            <person name="Hornburger P."/>
            <person name="Mueller R.-W."/>
            <person name="Bruemmer F."/>
            <person name="Labrenz M."/>
            <person name="Spormann A.M."/>
            <person name="Op den Camp H."/>
            <person name="Overmann J."/>
            <person name="Amann R."/>
            <person name="Jetten M.S.M."/>
            <person name="Mascher T."/>
            <person name="Medema M.H."/>
            <person name="Devos D.P."/>
            <person name="Kaster A.-K."/>
            <person name="Ovreas L."/>
            <person name="Rohde M."/>
            <person name="Galperin M.Y."/>
            <person name="Jogler C."/>
        </authorList>
    </citation>
    <scope>NUCLEOTIDE SEQUENCE [LARGE SCALE GENOMIC DNA]</scope>
    <source>
        <strain evidence="2 3">Pla163</strain>
    </source>
</reference>
<sequence precursor="true">MKPLRVLVATLALALPSIAVAVERSVPATQDAPTAEQVAEMMAAAARYTQPGPEHRFLELLVGDWDVGSRFTMMGSDAPVERGTATTQWKVPGRWLESHWSGSVMGTEGNVFHVFGYDRLKMSFVWTGFSDMDTALNRAEGDLTQNADALILYGTLDEYLTGEHDKMVKYVYRFGGTRDEAGDWKSIDRIVLEVHDLAIGEANTKVLEFTYVRK</sequence>
<evidence type="ECO:0000313" key="3">
    <source>
        <dbReference type="Proteomes" id="UP000319342"/>
    </source>
</evidence>
<feature type="signal peptide" evidence="1">
    <location>
        <begin position="1"/>
        <end position="21"/>
    </location>
</feature>
<dbReference type="Proteomes" id="UP000319342">
    <property type="component" value="Chromosome"/>
</dbReference>
<dbReference type="InterPro" id="IPR011473">
    <property type="entry name" value="DUF1579"/>
</dbReference>
<dbReference type="AlphaFoldDB" id="A0A518D4W7"/>
<gene>
    <name evidence="2" type="ORF">Pla163_36640</name>
</gene>
<proteinExistence type="predicted"/>
<evidence type="ECO:0000256" key="1">
    <source>
        <dbReference type="SAM" id="SignalP"/>
    </source>
</evidence>